<dbReference type="PANTHER" id="PTHR13194:SF18">
    <property type="entry name" value="COMPLEX I INTERMEDIATE-ASSOCIATED PROTEIN 30, MITOCHONDRIAL"/>
    <property type="match status" value="1"/>
</dbReference>
<keyword evidence="12" id="KW-1185">Reference proteome</keyword>
<dbReference type="OrthoDB" id="42561at2759"/>
<evidence type="ECO:0000256" key="8">
    <source>
        <dbReference type="ARBA" id="ARBA00047124"/>
    </source>
</evidence>
<dbReference type="EMBL" id="GEBF01002322">
    <property type="protein sequence ID" value="JAO01311.1"/>
    <property type="molecule type" value="Transcribed_RNA"/>
</dbReference>
<keyword evidence="5" id="KW-0143">Chaperone</keyword>
<dbReference type="GO" id="GO:0032981">
    <property type="term" value="P:mitochondrial respiratory chain complex I assembly"/>
    <property type="evidence" value="ECO:0007669"/>
    <property type="project" value="TreeGrafter"/>
</dbReference>
<dbReference type="InterPro" id="IPR008979">
    <property type="entry name" value="Galactose-bd-like_sf"/>
</dbReference>
<dbReference type="CTD" id="51103"/>
<feature type="region of interest" description="Disordered" evidence="9">
    <location>
        <begin position="42"/>
        <end position="80"/>
    </location>
</feature>
<gene>
    <name evidence="11" type="primary">NDUFAF1</name>
    <name evidence="13 14" type="synonym">Ndufaf1</name>
</gene>
<comment type="function">
    <text evidence="6">As part of the MCIA complex, involved in the assembly of the mitochondrial complex I.</text>
</comment>
<dbReference type="Pfam" id="PF08547">
    <property type="entry name" value="CIA30"/>
    <property type="match status" value="1"/>
</dbReference>
<evidence type="ECO:0000256" key="7">
    <source>
        <dbReference type="ARBA" id="ARBA00031882"/>
    </source>
</evidence>
<dbReference type="GeneID" id="101724974"/>
<keyword evidence="4" id="KW-0496">Mitochondrion</keyword>
<evidence type="ECO:0000313" key="12">
    <source>
        <dbReference type="Proteomes" id="UP000694906"/>
    </source>
</evidence>
<feature type="domain" description="NADH:ubiquinone oxidoreductase intermediate-associated protein 30" evidence="10">
    <location>
        <begin position="128"/>
        <end position="301"/>
    </location>
</feature>
<dbReference type="SUPFAM" id="SSF49785">
    <property type="entry name" value="Galactose-binding domain-like"/>
    <property type="match status" value="1"/>
</dbReference>
<comment type="similarity">
    <text evidence="2">Belongs to the CIA30 family.</text>
</comment>
<dbReference type="InterPro" id="IPR013857">
    <property type="entry name" value="NADH-UbQ_OxRdtase-assoc_prot30"/>
</dbReference>
<evidence type="ECO:0000256" key="2">
    <source>
        <dbReference type="ARBA" id="ARBA00007884"/>
    </source>
</evidence>
<dbReference type="Proteomes" id="UP000694906">
    <property type="component" value="Unplaced"/>
</dbReference>
<dbReference type="AlphaFoldDB" id="A0A0P6JD80"/>
<reference evidence="11" key="1">
    <citation type="submission" date="2015-10" db="EMBL/GenBank/DDBJ databases">
        <title>FRAMA: From RNA-seq data to annotated mRNA assemblies.</title>
        <authorList>
            <person name="Bens M."/>
            <person name="Sahm A."/>
            <person name="Jahn N."/>
            <person name="Morhart M."/>
            <person name="Holtze S."/>
            <person name="Hildebrandt T.B."/>
            <person name="Platzer M."/>
            <person name="Szafranski K."/>
        </authorList>
    </citation>
    <scope>NUCLEOTIDE SEQUENCE</scope>
    <source>
        <tissue evidence="11">Kidney</tissue>
    </source>
</reference>
<dbReference type="KEGG" id="hgl:101724974"/>
<dbReference type="InterPro" id="IPR039131">
    <property type="entry name" value="NDUFAF1"/>
</dbReference>
<accession>A0A0P6JD80</accession>
<dbReference type="GO" id="GO:0006120">
    <property type="term" value="P:mitochondrial electron transport, NADH to ubiquinone"/>
    <property type="evidence" value="ECO:0007669"/>
    <property type="project" value="TreeGrafter"/>
</dbReference>
<proteinExistence type="inferred from homology"/>
<comment type="subunit">
    <text evidence="8">Part of the mitochondrial complex I assembly/MCIA complex that comprises at least the core subunits TMEM126B, NDUFAF1, ECSIT and ACAD9 and complement subunits such as COA1 and TMEM186. Interacts with ECSIT. Interacts with ACAD9. At early stages of complex I assembly, it is found in intermediate subcomplexes that contain different subunits including NDUFB6, NDUFA6, NDUFA9, NDUFS3, NDUFS7, ND1, ND2 and ND3. Interacts with TMEM70 and TMEM242.</text>
</comment>
<evidence type="ECO:0000259" key="10">
    <source>
        <dbReference type="Pfam" id="PF08547"/>
    </source>
</evidence>
<dbReference type="Bgee" id="ENSHGLG00000015166">
    <property type="expression patterns" value="Expressed in heart and 10 other cell types or tissues"/>
</dbReference>
<evidence type="ECO:0000256" key="5">
    <source>
        <dbReference type="ARBA" id="ARBA00023186"/>
    </source>
</evidence>
<dbReference type="RefSeq" id="XP_004861656.1">
    <property type="nucleotide sequence ID" value="XM_004861599.3"/>
</dbReference>
<evidence type="ECO:0000313" key="14">
    <source>
        <dbReference type="RefSeq" id="XP_004861656.1"/>
    </source>
</evidence>
<name>A0A0P6JD80_HETGA</name>
<comment type="subcellular location">
    <subcellularLocation>
        <location evidence="1">Mitochondrion</location>
    </subcellularLocation>
</comment>
<evidence type="ECO:0000256" key="4">
    <source>
        <dbReference type="ARBA" id="ARBA00023128"/>
    </source>
</evidence>
<evidence type="ECO:0000256" key="9">
    <source>
        <dbReference type="SAM" id="MobiDB-lite"/>
    </source>
</evidence>
<dbReference type="RefSeq" id="XP_004861655.1">
    <property type="nucleotide sequence ID" value="XM_004861598.3"/>
</dbReference>
<evidence type="ECO:0000256" key="3">
    <source>
        <dbReference type="ARBA" id="ARBA00020004"/>
    </source>
</evidence>
<sequence>MALVWKFLSGSLVLKKCLESHKTLLPFPGLCTANYCSGSLQKPGATSGRASQQGKPKEDLQGHEQTQTEVALDIPSSEERPEMDFDKAIRDEVKNHFRLLKNELVNYWIGPEGRPLHNILLEQTRVVWQFRGREDLDKWIVTSDKMIGGRSEVFLKMGKNNQSALLYGTLSTEAPRDGESSQSGYCAMRSRVLRGAFERRQSYNWSQYNSLYLRIRGDGRPWMVNLQEQVEFIQSKDWMYSYFMYTRGGPYWQEVKIPFSKFFFSNKGRIRDGQHQLMVDKISSIGFTLADKVDGPFFLEIDFIGVFTDPAHTEEFAYENSPVLNPRLFH</sequence>
<evidence type="ECO:0000313" key="13">
    <source>
        <dbReference type="RefSeq" id="XP_004861655.1"/>
    </source>
</evidence>
<evidence type="ECO:0000313" key="11">
    <source>
        <dbReference type="EMBL" id="JAO01311.1"/>
    </source>
</evidence>
<dbReference type="GO" id="GO:0051082">
    <property type="term" value="F:unfolded protein binding"/>
    <property type="evidence" value="ECO:0007669"/>
    <property type="project" value="TreeGrafter"/>
</dbReference>
<reference evidence="13 14" key="2">
    <citation type="submission" date="2025-04" db="UniProtKB">
        <authorList>
            <consortium name="RefSeq"/>
        </authorList>
    </citation>
    <scope>IDENTIFICATION</scope>
</reference>
<dbReference type="OMA" id="KRTGYAN"/>
<evidence type="ECO:0000256" key="1">
    <source>
        <dbReference type="ARBA" id="ARBA00004173"/>
    </source>
</evidence>
<dbReference type="PANTHER" id="PTHR13194">
    <property type="entry name" value="COMPLEX I INTERMEDIATE-ASSOCIATED PROTEIN 30"/>
    <property type="match status" value="1"/>
</dbReference>
<protein>
    <recommendedName>
        <fullName evidence="3">Complex I intermediate-associated protein 30, mitochondrial</fullName>
    </recommendedName>
    <alternativeName>
        <fullName evidence="7">NADH dehydrogenase [ubiquinone] 1 alpha subcomplex assembly factor 1</fullName>
    </alternativeName>
</protein>
<evidence type="ECO:0000256" key="6">
    <source>
        <dbReference type="ARBA" id="ARBA00029396"/>
    </source>
</evidence>
<organism evidence="11">
    <name type="scientific">Heterocephalus glaber</name>
    <name type="common">Naked mole rat</name>
    <dbReference type="NCBI Taxonomy" id="10181"/>
    <lineage>
        <taxon>Eukaryota</taxon>
        <taxon>Metazoa</taxon>
        <taxon>Chordata</taxon>
        <taxon>Craniata</taxon>
        <taxon>Vertebrata</taxon>
        <taxon>Euteleostomi</taxon>
        <taxon>Mammalia</taxon>
        <taxon>Eutheria</taxon>
        <taxon>Euarchontoglires</taxon>
        <taxon>Glires</taxon>
        <taxon>Rodentia</taxon>
        <taxon>Hystricomorpha</taxon>
        <taxon>Bathyergidae</taxon>
        <taxon>Heterocephalus</taxon>
    </lineage>
</organism>
<dbReference type="GO" id="GO:0005739">
    <property type="term" value="C:mitochondrion"/>
    <property type="evidence" value="ECO:0007669"/>
    <property type="project" value="UniProtKB-SubCell"/>
</dbReference>